<dbReference type="Proteomes" id="UP000264840">
    <property type="component" value="Unplaced"/>
</dbReference>
<evidence type="ECO:0000256" key="1">
    <source>
        <dbReference type="SAM" id="Coils"/>
    </source>
</evidence>
<dbReference type="InterPro" id="IPR001715">
    <property type="entry name" value="CH_dom"/>
</dbReference>
<dbReference type="AlphaFoldDB" id="A0A3Q2WL42"/>
<keyword evidence="1" id="KW-0175">Coiled coil</keyword>
<feature type="coiled-coil region" evidence="1">
    <location>
        <begin position="152"/>
        <end position="179"/>
    </location>
</feature>
<evidence type="ECO:0000313" key="4">
    <source>
        <dbReference type="Proteomes" id="UP000264840"/>
    </source>
</evidence>
<evidence type="ECO:0000313" key="3">
    <source>
        <dbReference type="Ensembl" id="ENSHBUP00000027023.1"/>
    </source>
</evidence>
<reference evidence="3" key="2">
    <citation type="submission" date="2025-09" db="UniProtKB">
        <authorList>
            <consortium name="Ensembl"/>
        </authorList>
    </citation>
    <scope>IDENTIFICATION</scope>
</reference>
<dbReference type="GO" id="GO:0005096">
    <property type="term" value="F:GTPase activator activity"/>
    <property type="evidence" value="ECO:0007669"/>
    <property type="project" value="TreeGrafter"/>
</dbReference>
<dbReference type="SUPFAM" id="SSF47576">
    <property type="entry name" value="Calponin-homology domain, CH-domain"/>
    <property type="match status" value="1"/>
</dbReference>
<protein>
    <recommendedName>
        <fullName evidence="2">Calponin-homology (CH) domain-containing protein</fullName>
    </recommendedName>
</protein>
<dbReference type="Ensembl" id="ENSHBUT00000001856.1">
    <property type="protein sequence ID" value="ENSHBUP00000027023.1"/>
    <property type="gene ID" value="ENSHBUG00000010026.1"/>
</dbReference>
<sequence>ARPWAAGGRLTAEQMDEQRIQNVAYQYLCRLEEAKRWMEACLGEELPAPTELEEALRNGIILAKLGHRFAPSTVPQKKIYDPEQLRYQAVGLQFRHTDNINHWRNAMTALGLPAIFHPETTDVYDKKNMPRAVYCIHALSLYLYRLGLAPQIHDLYGKVKFTEEEINNMKLELDKYGIQMPAFNKIGGILANELSVDEAAVHAAVVAINEAVDQGDVGVTAVALRNPAALLTDLQEALMSVYQEILQRARRRKAERAAVAEDKDMYEEYLTQREIQDHISAVNVRAAVEQVDEALDVANELALLSALQLPCLALRGLRTDNGPWYLDQLTADRQQKAQNQGSVDPLEHEELQEGVTAANQEAQMVAALQSVNAALRGNDPRRTVSCLMTSDLQLPEVFPFAATFYHRELQLLQRQTAQGELQEEELFVAVEMLSAVVLINQGLEAGHLQQFSSSLVSSSAGYFETLAGVKQQVGRDLLTWNQLQEGIAAVNGSAQDEQQQLLAVGLINKAVMSGDPQRLISALLLPSCGVDEVSPANACKYLTLLSQARQIKAQVTVSRDPGAELWLADIQEAVRMANQQSQRALKCESQIHLPAQVTTPVQFLSMWVRNDQRLDRHRLCLMIFVIIATHLRRFVSDGGRL</sequence>
<dbReference type="PANTHER" id="PTHR14149:SF10">
    <property type="entry name" value="RAS GTPASE-ACTIVATING-LIKE PROTEIN IQGAP3"/>
    <property type="match status" value="1"/>
</dbReference>
<feature type="domain" description="Calponin-homology (CH)" evidence="2">
    <location>
        <begin position="28"/>
        <end position="143"/>
    </location>
</feature>
<evidence type="ECO:0000259" key="2">
    <source>
        <dbReference type="PROSITE" id="PS50021"/>
    </source>
</evidence>
<dbReference type="GeneTree" id="ENSGT00950000183076"/>
<dbReference type="Pfam" id="PF00307">
    <property type="entry name" value="CH"/>
    <property type="match status" value="1"/>
</dbReference>
<dbReference type="PANTHER" id="PTHR14149">
    <property type="entry name" value="RAS GTPASE-ACTIVATING PROTEIN WITH IQ MOTIF"/>
    <property type="match status" value="1"/>
</dbReference>
<dbReference type="GO" id="GO:1903479">
    <property type="term" value="P:mitotic actomyosin contractile ring assembly actin filament organization"/>
    <property type="evidence" value="ECO:0007669"/>
    <property type="project" value="TreeGrafter"/>
</dbReference>
<organism evidence="3 4">
    <name type="scientific">Haplochromis burtoni</name>
    <name type="common">Burton's mouthbrooder</name>
    <name type="synonym">Chromis burtoni</name>
    <dbReference type="NCBI Taxonomy" id="8153"/>
    <lineage>
        <taxon>Eukaryota</taxon>
        <taxon>Metazoa</taxon>
        <taxon>Chordata</taxon>
        <taxon>Craniata</taxon>
        <taxon>Vertebrata</taxon>
        <taxon>Euteleostomi</taxon>
        <taxon>Actinopterygii</taxon>
        <taxon>Neopterygii</taxon>
        <taxon>Teleostei</taxon>
        <taxon>Neoteleostei</taxon>
        <taxon>Acanthomorphata</taxon>
        <taxon>Ovalentaria</taxon>
        <taxon>Cichlomorphae</taxon>
        <taxon>Cichliformes</taxon>
        <taxon>Cichlidae</taxon>
        <taxon>African cichlids</taxon>
        <taxon>Pseudocrenilabrinae</taxon>
        <taxon>Haplochromini</taxon>
        <taxon>Haplochromis</taxon>
    </lineage>
</organism>
<dbReference type="SMART" id="SM00033">
    <property type="entry name" value="CH"/>
    <property type="match status" value="1"/>
</dbReference>
<dbReference type="InterPro" id="IPR036872">
    <property type="entry name" value="CH_dom_sf"/>
</dbReference>
<dbReference type="PROSITE" id="PS50021">
    <property type="entry name" value="CH"/>
    <property type="match status" value="1"/>
</dbReference>
<dbReference type="FunFam" id="1.10.418.10:FF:000013">
    <property type="entry name" value="IQ motif containing GTPase activating protein 1"/>
    <property type="match status" value="1"/>
</dbReference>
<dbReference type="GO" id="GO:0005516">
    <property type="term" value="F:calmodulin binding"/>
    <property type="evidence" value="ECO:0007669"/>
    <property type="project" value="TreeGrafter"/>
</dbReference>
<dbReference type="OMA" id="ANWEACA"/>
<name>A0A3Q2WL42_HAPBU</name>
<dbReference type="STRING" id="8153.ENSHBUP00000027023"/>
<reference evidence="3" key="1">
    <citation type="submission" date="2025-08" db="UniProtKB">
        <authorList>
            <consortium name="Ensembl"/>
        </authorList>
    </citation>
    <scope>IDENTIFICATION</scope>
</reference>
<keyword evidence="4" id="KW-1185">Reference proteome</keyword>
<proteinExistence type="predicted"/>
<dbReference type="Gene3D" id="1.10.418.10">
    <property type="entry name" value="Calponin-like domain"/>
    <property type="match status" value="1"/>
</dbReference>
<dbReference type="GO" id="GO:0051015">
    <property type="term" value="F:actin filament binding"/>
    <property type="evidence" value="ECO:0007669"/>
    <property type="project" value="TreeGrafter"/>
</dbReference>
<dbReference type="GO" id="GO:0005938">
    <property type="term" value="C:cell cortex"/>
    <property type="evidence" value="ECO:0007669"/>
    <property type="project" value="TreeGrafter"/>
</dbReference>
<accession>A0A3Q2WL42</accession>